<dbReference type="STRING" id="177199.A0A420XZ31"/>
<dbReference type="Proteomes" id="UP000275385">
    <property type="component" value="Unassembled WGS sequence"/>
</dbReference>
<dbReference type="PANTHER" id="PTHR43908:SF3">
    <property type="entry name" value="AT29763P-RELATED"/>
    <property type="match status" value="1"/>
</dbReference>
<reference evidence="9 10" key="1">
    <citation type="submission" date="2018-08" db="EMBL/GenBank/DDBJ databases">
        <title>Draft genome of the lignicolous fungus Coniochaeta pulveracea.</title>
        <authorList>
            <person name="Borstlap C.J."/>
            <person name="De Witt R.N."/>
            <person name="Botha A."/>
            <person name="Volschenk H."/>
        </authorList>
    </citation>
    <scope>NUCLEOTIDE SEQUENCE [LARGE SCALE GENOMIC DNA]</scope>
    <source>
        <strain evidence="9 10">CAB683</strain>
    </source>
</reference>
<keyword evidence="2 7" id="KW-0812">Transmembrane</keyword>
<feature type="region of interest" description="Disordered" evidence="6">
    <location>
        <begin position="192"/>
        <end position="215"/>
    </location>
</feature>
<dbReference type="OrthoDB" id="1507364at2759"/>
<dbReference type="PROSITE" id="PS50076">
    <property type="entry name" value="DNAJ_2"/>
    <property type="match status" value="1"/>
</dbReference>
<keyword evidence="3" id="KW-0256">Endoplasmic reticulum</keyword>
<dbReference type="InterPro" id="IPR015399">
    <property type="entry name" value="DUF1977_DnaJ-like"/>
</dbReference>
<evidence type="ECO:0000256" key="4">
    <source>
        <dbReference type="ARBA" id="ARBA00022989"/>
    </source>
</evidence>
<dbReference type="AlphaFoldDB" id="A0A420XZ31"/>
<dbReference type="PANTHER" id="PTHR43908">
    <property type="entry name" value="AT29763P-RELATED"/>
    <property type="match status" value="1"/>
</dbReference>
<feature type="compositionally biased region" description="Gly residues" evidence="6">
    <location>
        <begin position="129"/>
        <end position="144"/>
    </location>
</feature>
<evidence type="ECO:0000256" key="3">
    <source>
        <dbReference type="ARBA" id="ARBA00022824"/>
    </source>
</evidence>
<feature type="compositionally biased region" description="Basic and acidic residues" evidence="6">
    <location>
        <begin position="16"/>
        <end position="30"/>
    </location>
</feature>
<evidence type="ECO:0000256" key="7">
    <source>
        <dbReference type="SAM" id="Phobius"/>
    </source>
</evidence>
<dbReference type="Gene3D" id="1.10.287.110">
    <property type="entry name" value="DnaJ domain"/>
    <property type="match status" value="1"/>
</dbReference>
<keyword evidence="4 7" id="KW-1133">Transmembrane helix</keyword>
<feature type="region of interest" description="Disordered" evidence="6">
    <location>
        <begin position="113"/>
        <end position="146"/>
    </location>
</feature>
<protein>
    <recommendedName>
        <fullName evidence="8">J domain-containing protein</fullName>
    </recommendedName>
</protein>
<dbReference type="SUPFAM" id="SSF46565">
    <property type="entry name" value="Chaperone J-domain"/>
    <property type="match status" value="1"/>
</dbReference>
<dbReference type="Pfam" id="PF00226">
    <property type="entry name" value="DnaJ"/>
    <property type="match status" value="1"/>
</dbReference>
<evidence type="ECO:0000256" key="6">
    <source>
        <dbReference type="SAM" id="MobiDB-lite"/>
    </source>
</evidence>
<evidence type="ECO:0000256" key="1">
    <source>
        <dbReference type="ARBA" id="ARBA00004389"/>
    </source>
</evidence>
<evidence type="ECO:0000256" key="5">
    <source>
        <dbReference type="ARBA" id="ARBA00023136"/>
    </source>
</evidence>
<dbReference type="InterPro" id="IPR001623">
    <property type="entry name" value="DnaJ_domain"/>
</dbReference>
<name>A0A420XZ31_9PEZI</name>
<dbReference type="EMBL" id="QVQW01000088">
    <property type="protein sequence ID" value="RKU40886.1"/>
    <property type="molecule type" value="Genomic_DNA"/>
</dbReference>
<dbReference type="FunFam" id="1.10.287.110:FF:000069">
    <property type="entry name" value="ER associated DnaJ chaperone"/>
    <property type="match status" value="1"/>
</dbReference>
<keyword evidence="10" id="KW-1185">Reference proteome</keyword>
<dbReference type="GO" id="GO:0030544">
    <property type="term" value="F:Hsp70 protein binding"/>
    <property type="evidence" value="ECO:0007669"/>
    <property type="project" value="TreeGrafter"/>
</dbReference>
<evidence type="ECO:0000313" key="9">
    <source>
        <dbReference type="EMBL" id="RKU40886.1"/>
    </source>
</evidence>
<keyword evidence="5 7" id="KW-0472">Membrane</keyword>
<dbReference type="InterPro" id="IPR051100">
    <property type="entry name" value="DnaJ_subfamily_B/C"/>
</dbReference>
<dbReference type="SMART" id="SM00271">
    <property type="entry name" value="DnaJ"/>
    <property type="match status" value="1"/>
</dbReference>
<evidence type="ECO:0000313" key="10">
    <source>
        <dbReference type="Proteomes" id="UP000275385"/>
    </source>
</evidence>
<proteinExistence type="predicted"/>
<evidence type="ECO:0000259" key="8">
    <source>
        <dbReference type="PROSITE" id="PS50076"/>
    </source>
</evidence>
<comment type="subcellular location">
    <subcellularLocation>
        <location evidence="1">Endoplasmic reticulum membrane</location>
        <topology evidence="1">Single-pass membrane protein</topology>
    </subcellularLocation>
</comment>
<accession>A0A420XZ31</accession>
<dbReference type="GO" id="GO:0005789">
    <property type="term" value="C:endoplasmic reticulum membrane"/>
    <property type="evidence" value="ECO:0007669"/>
    <property type="project" value="UniProtKB-SubCell"/>
</dbReference>
<organism evidence="9 10">
    <name type="scientific">Coniochaeta pulveracea</name>
    <dbReference type="NCBI Taxonomy" id="177199"/>
    <lineage>
        <taxon>Eukaryota</taxon>
        <taxon>Fungi</taxon>
        <taxon>Dikarya</taxon>
        <taxon>Ascomycota</taxon>
        <taxon>Pezizomycotina</taxon>
        <taxon>Sordariomycetes</taxon>
        <taxon>Sordariomycetidae</taxon>
        <taxon>Coniochaetales</taxon>
        <taxon>Coniochaetaceae</taxon>
        <taxon>Coniochaeta</taxon>
    </lineage>
</organism>
<dbReference type="InterPro" id="IPR018253">
    <property type="entry name" value="DnaJ_domain_CS"/>
</dbReference>
<feature type="transmembrane region" description="Helical" evidence="7">
    <location>
        <begin position="219"/>
        <end position="240"/>
    </location>
</feature>
<comment type="caution">
    <text evidence="9">The sequence shown here is derived from an EMBL/GenBank/DDBJ whole genome shotgun (WGS) entry which is preliminary data.</text>
</comment>
<feature type="region of interest" description="Disordered" evidence="6">
    <location>
        <begin position="1"/>
        <end position="30"/>
    </location>
</feature>
<feature type="domain" description="J" evidence="8">
    <location>
        <begin position="47"/>
        <end position="111"/>
    </location>
</feature>
<dbReference type="InterPro" id="IPR036869">
    <property type="entry name" value="J_dom_sf"/>
</dbReference>
<sequence>MSASASGASASNGSARNRDHNQGNQERKYTAEQKAAVLRIRACQATAFYEILAIEKTCSDAEVKKAYRKQSLLTHPDKNGHPHADEAFKMVSRAFSVLGDKDKRDKFDRFGTDPDSRFESARQQQNPFSGGGFGGGGGRGGGGWEQEMTPEEMFARFFGGGGGFGGPFGGGGFDAGPQFVFNFGGGPGVRVHQFGGARPRRRPRDPNQPEPEPTLASTIMGFLPIILILIFPILSFLFGGEASTPAVPHMSYEFPQPPTYMSERHMPNIPVNYYIDPNDVASWNSYKLKQLDKRAEANFLTKLKYDCENEHALKQRLEQEARGWFRPDPAKMEMAAKLELPACNRLRQFGVIF</sequence>
<feature type="compositionally biased region" description="Low complexity" evidence="6">
    <location>
        <begin position="1"/>
        <end position="15"/>
    </location>
</feature>
<evidence type="ECO:0000256" key="2">
    <source>
        <dbReference type="ARBA" id="ARBA00022692"/>
    </source>
</evidence>
<dbReference type="Pfam" id="PF09320">
    <property type="entry name" value="DUF1977"/>
    <property type="match status" value="1"/>
</dbReference>
<dbReference type="PRINTS" id="PR00625">
    <property type="entry name" value="JDOMAIN"/>
</dbReference>
<dbReference type="GO" id="GO:0071218">
    <property type="term" value="P:cellular response to misfolded protein"/>
    <property type="evidence" value="ECO:0007669"/>
    <property type="project" value="TreeGrafter"/>
</dbReference>
<dbReference type="PROSITE" id="PS00636">
    <property type="entry name" value="DNAJ_1"/>
    <property type="match status" value="1"/>
</dbReference>
<dbReference type="CDD" id="cd06257">
    <property type="entry name" value="DnaJ"/>
    <property type="match status" value="1"/>
</dbReference>
<gene>
    <name evidence="9" type="ORF">DL546_002286</name>
</gene>